<feature type="transmembrane region" description="Helical" evidence="8">
    <location>
        <begin position="256"/>
        <end position="280"/>
    </location>
</feature>
<proteinExistence type="inferred from homology"/>
<gene>
    <name evidence="9" type="ORF">LJ739_06535</name>
</gene>
<dbReference type="InterPro" id="IPR000522">
    <property type="entry name" value="ABC_transptr_permease_BtuC"/>
</dbReference>
<feature type="transmembrane region" description="Helical" evidence="8">
    <location>
        <begin position="292"/>
        <end position="314"/>
    </location>
</feature>
<evidence type="ECO:0000256" key="6">
    <source>
        <dbReference type="ARBA" id="ARBA00022989"/>
    </source>
</evidence>
<name>A0ABS8G5M5_9ALTE</name>
<organism evidence="9 10">
    <name type="scientific">Fluctibacter halophilus</name>
    <dbReference type="NCBI Taxonomy" id="226011"/>
    <lineage>
        <taxon>Bacteria</taxon>
        <taxon>Pseudomonadati</taxon>
        <taxon>Pseudomonadota</taxon>
        <taxon>Gammaproteobacteria</taxon>
        <taxon>Alteromonadales</taxon>
        <taxon>Alteromonadaceae</taxon>
        <taxon>Fluctibacter</taxon>
    </lineage>
</organism>
<keyword evidence="4" id="KW-1003">Cell membrane</keyword>
<feature type="transmembrane region" description="Helical" evidence="8">
    <location>
        <begin position="321"/>
        <end position="341"/>
    </location>
</feature>
<dbReference type="RefSeq" id="WP_229158267.1">
    <property type="nucleotide sequence ID" value="NZ_JAJEWP010000001.1"/>
</dbReference>
<evidence type="ECO:0000256" key="2">
    <source>
        <dbReference type="ARBA" id="ARBA00007935"/>
    </source>
</evidence>
<dbReference type="PANTHER" id="PTHR30472:SF25">
    <property type="entry name" value="ABC TRANSPORTER PERMEASE PROTEIN MJ0876-RELATED"/>
    <property type="match status" value="1"/>
</dbReference>
<evidence type="ECO:0000256" key="8">
    <source>
        <dbReference type="SAM" id="Phobius"/>
    </source>
</evidence>
<evidence type="ECO:0000256" key="3">
    <source>
        <dbReference type="ARBA" id="ARBA00022448"/>
    </source>
</evidence>
<feature type="transmembrane region" description="Helical" evidence="8">
    <location>
        <begin position="164"/>
        <end position="185"/>
    </location>
</feature>
<dbReference type="Gene3D" id="1.10.3470.10">
    <property type="entry name" value="ABC transporter involved in vitamin B12 uptake, BtuC"/>
    <property type="match status" value="1"/>
</dbReference>
<dbReference type="Pfam" id="PF01032">
    <property type="entry name" value="FecCD"/>
    <property type="match status" value="1"/>
</dbReference>
<feature type="transmembrane region" description="Helical" evidence="8">
    <location>
        <begin position="132"/>
        <end position="152"/>
    </location>
</feature>
<keyword evidence="10" id="KW-1185">Reference proteome</keyword>
<keyword evidence="3" id="KW-0813">Transport</keyword>
<evidence type="ECO:0000256" key="4">
    <source>
        <dbReference type="ARBA" id="ARBA00022475"/>
    </source>
</evidence>
<feature type="transmembrane region" description="Helical" evidence="8">
    <location>
        <begin position="205"/>
        <end position="225"/>
    </location>
</feature>
<dbReference type="Proteomes" id="UP001520878">
    <property type="component" value="Unassembled WGS sequence"/>
</dbReference>
<comment type="caution">
    <text evidence="9">The sequence shown here is derived from an EMBL/GenBank/DDBJ whole genome shotgun (WGS) entry which is preliminary data.</text>
</comment>
<feature type="transmembrane region" description="Helical" evidence="8">
    <location>
        <begin position="105"/>
        <end position="126"/>
    </location>
</feature>
<protein>
    <submittedName>
        <fullName evidence="9">Iron ABC transporter permease</fullName>
    </submittedName>
</protein>
<dbReference type="InterPro" id="IPR037294">
    <property type="entry name" value="ABC_BtuC-like"/>
</dbReference>
<comment type="subcellular location">
    <subcellularLocation>
        <location evidence="1">Cell membrane</location>
        <topology evidence="1">Multi-pass membrane protein</topology>
    </subcellularLocation>
</comment>
<sequence>MTGQVLHLGSPRLSLTLRYYVALCGLLLGCALLSLGFGPAGWDWQLAIAWLYPSGFDQFSTLQHNVVMHIRLPRFLLAVCIGALLAQTGAATQALCRNPLADPSIIGVSSGAAVFAVATIAFANRLGFSADLWLPITAFFGALLTTLLVYHLSRRGGHVQVTTLILVGVAVNALGFALIGLISFYANDGALRLINYWTMGSLAGASWHGLFSALPLFLVAIIGLLRLREPLSLLLLGEHEARSLGVNIARLKSHTVLLVALGVGAAVAVSGLIGFIGLVVPHMCRLLVGSHLSALMPISVLTGAVVMLLADWLARIVVTPAELPIGIITAFLGAPLFIYLLHRQQGVQHA</sequence>
<keyword evidence="6 8" id="KW-1133">Transmembrane helix</keyword>
<feature type="transmembrane region" description="Helical" evidence="8">
    <location>
        <begin position="20"/>
        <end position="42"/>
    </location>
</feature>
<keyword evidence="5 8" id="KW-0812">Transmembrane</keyword>
<dbReference type="EMBL" id="JAJEWP010000001">
    <property type="protein sequence ID" value="MCC2615892.1"/>
    <property type="molecule type" value="Genomic_DNA"/>
</dbReference>
<evidence type="ECO:0000256" key="7">
    <source>
        <dbReference type="ARBA" id="ARBA00023136"/>
    </source>
</evidence>
<evidence type="ECO:0000313" key="10">
    <source>
        <dbReference type="Proteomes" id="UP001520878"/>
    </source>
</evidence>
<dbReference type="SUPFAM" id="SSF81345">
    <property type="entry name" value="ABC transporter involved in vitamin B12 uptake, BtuC"/>
    <property type="match status" value="1"/>
</dbReference>
<evidence type="ECO:0000313" key="9">
    <source>
        <dbReference type="EMBL" id="MCC2615892.1"/>
    </source>
</evidence>
<evidence type="ECO:0000256" key="1">
    <source>
        <dbReference type="ARBA" id="ARBA00004651"/>
    </source>
</evidence>
<comment type="similarity">
    <text evidence="2">Belongs to the binding-protein-dependent transport system permease family. FecCD subfamily.</text>
</comment>
<evidence type="ECO:0000256" key="5">
    <source>
        <dbReference type="ARBA" id="ARBA00022692"/>
    </source>
</evidence>
<reference evidence="9 10" key="1">
    <citation type="submission" date="2021-10" db="EMBL/GenBank/DDBJ databases">
        <title>Draft genome of Aestuariibacter halophilus JC2043.</title>
        <authorList>
            <person name="Emsley S.A."/>
            <person name="Pfannmuller K.M."/>
            <person name="Ushijima B."/>
            <person name="Saw J.H."/>
            <person name="Videau P."/>
        </authorList>
    </citation>
    <scope>NUCLEOTIDE SEQUENCE [LARGE SCALE GENOMIC DNA]</scope>
    <source>
        <strain evidence="9 10">JC2043</strain>
    </source>
</reference>
<dbReference type="PANTHER" id="PTHR30472">
    <property type="entry name" value="FERRIC ENTEROBACTIN TRANSPORT SYSTEM PERMEASE PROTEIN"/>
    <property type="match status" value="1"/>
</dbReference>
<feature type="transmembrane region" description="Helical" evidence="8">
    <location>
        <begin position="75"/>
        <end position="96"/>
    </location>
</feature>
<dbReference type="CDD" id="cd06550">
    <property type="entry name" value="TM_ABC_iron-siderophores_like"/>
    <property type="match status" value="1"/>
</dbReference>
<keyword evidence="7 8" id="KW-0472">Membrane</keyword>
<accession>A0ABS8G5M5</accession>